<evidence type="ECO:0000313" key="2">
    <source>
        <dbReference type="EMBL" id="ABO98794.1"/>
    </source>
</evidence>
<feature type="region of interest" description="Disordered" evidence="1">
    <location>
        <begin position="16"/>
        <end position="52"/>
    </location>
</feature>
<dbReference type="Gramene" id="ABO98794">
    <property type="protein sequence ID" value="ABO98794"/>
    <property type="gene ID" value="OSTLU_26538"/>
</dbReference>
<dbReference type="RefSeq" id="XP_001420501.1">
    <property type="nucleotide sequence ID" value="XM_001420464.1"/>
</dbReference>
<dbReference type="KEGG" id="olu:OSTLU_26538"/>
<keyword evidence="3" id="KW-1185">Reference proteome</keyword>
<dbReference type="EMBL" id="CP000591">
    <property type="protein sequence ID" value="ABO98794.1"/>
    <property type="molecule type" value="Genomic_DNA"/>
</dbReference>
<dbReference type="GeneID" id="5004509"/>
<name>A4S4V1_OSTLU</name>
<dbReference type="HOGENOM" id="CLU_3090646_0_0_1"/>
<dbReference type="AlphaFoldDB" id="A4S4V1"/>
<gene>
    <name evidence="2" type="ORF">OSTLU_26538</name>
</gene>
<evidence type="ECO:0000256" key="1">
    <source>
        <dbReference type="SAM" id="MobiDB-lite"/>
    </source>
</evidence>
<evidence type="ECO:0000313" key="3">
    <source>
        <dbReference type="Proteomes" id="UP000001568"/>
    </source>
</evidence>
<dbReference type="Proteomes" id="UP000001568">
    <property type="component" value="Chromosome 11"/>
</dbReference>
<proteinExistence type="predicted"/>
<feature type="compositionally biased region" description="Polar residues" evidence="1">
    <location>
        <begin position="22"/>
        <end position="37"/>
    </location>
</feature>
<sequence>MSLAVAATLCTRDLRREHQRKQVSPSRAPSECSSADETASHALRSLNVSGDA</sequence>
<reference evidence="2 3" key="1">
    <citation type="journal article" date="2007" name="Proc. Natl. Acad. Sci. U.S.A.">
        <title>The tiny eukaryote Ostreococcus provides genomic insights into the paradox of plankton speciation.</title>
        <authorList>
            <person name="Palenik B."/>
            <person name="Grimwood J."/>
            <person name="Aerts A."/>
            <person name="Rouze P."/>
            <person name="Salamov A."/>
            <person name="Putnam N."/>
            <person name="Dupont C."/>
            <person name="Jorgensen R."/>
            <person name="Derelle E."/>
            <person name="Rombauts S."/>
            <person name="Zhou K."/>
            <person name="Otillar R."/>
            <person name="Merchant S.S."/>
            <person name="Podell S."/>
            <person name="Gaasterland T."/>
            <person name="Napoli C."/>
            <person name="Gendler K."/>
            <person name="Manuell A."/>
            <person name="Tai V."/>
            <person name="Vallon O."/>
            <person name="Piganeau G."/>
            <person name="Jancek S."/>
            <person name="Heijde M."/>
            <person name="Jabbari K."/>
            <person name="Bowler C."/>
            <person name="Lohr M."/>
            <person name="Robbens S."/>
            <person name="Werner G."/>
            <person name="Dubchak I."/>
            <person name="Pazour G.J."/>
            <person name="Ren Q."/>
            <person name="Paulsen I."/>
            <person name="Delwiche C."/>
            <person name="Schmutz J."/>
            <person name="Rokhsar D."/>
            <person name="Van de Peer Y."/>
            <person name="Moreau H."/>
            <person name="Grigoriev I.V."/>
        </authorList>
    </citation>
    <scope>NUCLEOTIDE SEQUENCE [LARGE SCALE GENOMIC DNA]</scope>
    <source>
        <strain evidence="2 3">CCE9901</strain>
    </source>
</reference>
<organism evidence="2 3">
    <name type="scientific">Ostreococcus lucimarinus (strain CCE9901)</name>
    <dbReference type="NCBI Taxonomy" id="436017"/>
    <lineage>
        <taxon>Eukaryota</taxon>
        <taxon>Viridiplantae</taxon>
        <taxon>Chlorophyta</taxon>
        <taxon>Mamiellophyceae</taxon>
        <taxon>Mamiellales</taxon>
        <taxon>Bathycoccaceae</taxon>
        <taxon>Ostreococcus</taxon>
    </lineage>
</organism>
<protein>
    <submittedName>
        <fullName evidence="2">Uncharacterized protein</fullName>
    </submittedName>
</protein>
<accession>A4S4V1</accession>